<reference evidence="1" key="1">
    <citation type="journal article" date="2020" name="mSystems">
        <title>Genome- and Community-Level Interaction Insights into Carbon Utilization and Element Cycling Functions of Hydrothermarchaeota in Hydrothermal Sediment.</title>
        <authorList>
            <person name="Zhou Z."/>
            <person name="Liu Y."/>
            <person name="Xu W."/>
            <person name="Pan J."/>
            <person name="Luo Z.H."/>
            <person name="Li M."/>
        </authorList>
    </citation>
    <scope>NUCLEOTIDE SEQUENCE [LARGE SCALE GENOMIC DNA]</scope>
    <source>
        <strain evidence="1">SpSt-1259</strain>
    </source>
</reference>
<evidence type="ECO:0008006" key="2">
    <source>
        <dbReference type="Google" id="ProtNLM"/>
    </source>
</evidence>
<dbReference type="AlphaFoldDB" id="A0A7C2YY05"/>
<dbReference type="EMBL" id="DSFE01000034">
    <property type="protein sequence ID" value="HEU97455.1"/>
    <property type="molecule type" value="Genomic_DNA"/>
</dbReference>
<accession>A0A7C2YY05</accession>
<name>A0A7C2YY05_9CREN</name>
<protein>
    <recommendedName>
        <fullName evidence="2">Helix-turn-helix domain-containing protein</fullName>
    </recommendedName>
</protein>
<organism evidence="1">
    <name type="scientific">Fervidicoccus fontis</name>
    <dbReference type="NCBI Taxonomy" id="683846"/>
    <lineage>
        <taxon>Archaea</taxon>
        <taxon>Thermoproteota</taxon>
        <taxon>Thermoprotei</taxon>
        <taxon>Fervidicoccales</taxon>
        <taxon>Fervidicoccaceae</taxon>
        <taxon>Fervidicoccus</taxon>
    </lineage>
</organism>
<dbReference type="Proteomes" id="UP000885664">
    <property type="component" value="Unassembled WGS sequence"/>
</dbReference>
<sequence length="124" mass="13889">MSERIAHMLSKDGRRKIIEVLVSERGEGGASEALGVSKAALSKFLRGKTHPSDVLTARAIEIAEGEEREKIIMIIAEDLASFARDFAFLVRNYEKKSKGEELLRIALKQLEESCGELRKSIEMR</sequence>
<evidence type="ECO:0000313" key="1">
    <source>
        <dbReference type="EMBL" id="HEU97455.1"/>
    </source>
</evidence>
<comment type="caution">
    <text evidence="1">The sequence shown here is derived from an EMBL/GenBank/DDBJ whole genome shotgun (WGS) entry which is preliminary data.</text>
</comment>
<gene>
    <name evidence="1" type="ORF">ENO36_01170</name>
</gene>
<proteinExistence type="predicted"/>